<evidence type="ECO:0000313" key="11">
    <source>
        <dbReference type="Proteomes" id="UP000807025"/>
    </source>
</evidence>
<evidence type="ECO:0000256" key="6">
    <source>
        <dbReference type="ARBA" id="ARBA00023001"/>
    </source>
</evidence>
<sequence length="184" mass="20625">MFSWATLHVTSTVEVLSAPSRPLQLCVTVLLRRSAGLWVSPVGKDSICTTQCPYRRLRPITRDGSTLQPLLALINHYLIIYRAHFGPSRTQQSYDSITGDFCTAQKSAFGDNNYFATKGGLRQMGKSFDNGMVLVLSVWDDHAVNMLWLDSDFPTDKDVMIFSQAVSFSLQLDHSFILSRLGTR</sequence>
<keyword evidence="4" id="KW-0732">Signal</keyword>
<dbReference type="InterPro" id="IPR013320">
    <property type="entry name" value="ConA-like_dom_sf"/>
</dbReference>
<dbReference type="InterPro" id="IPR037019">
    <property type="entry name" value="Glyco_hydro_7_sf"/>
</dbReference>
<keyword evidence="7" id="KW-0119">Carbohydrate metabolism</keyword>
<keyword evidence="11" id="KW-1185">Reference proteome</keyword>
<dbReference type="SUPFAM" id="SSF49899">
    <property type="entry name" value="Concanavalin A-like lectins/glucanases"/>
    <property type="match status" value="1"/>
</dbReference>
<evidence type="ECO:0000256" key="9">
    <source>
        <dbReference type="ARBA" id="ARBA00023326"/>
    </source>
</evidence>
<dbReference type="Pfam" id="PF00840">
    <property type="entry name" value="Glyco_hydro_7"/>
    <property type="match status" value="1"/>
</dbReference>
<dbReference type="Proteomes" id="UP000807025">
    <property type="component" value="Unassembled WGS sequence"/>
</dbReference>
<evidence type="ECO:0000256" key="8">
    <source>
        <dbReference type="ARBA" id="ARBA00023295"/>
    </source>
</evidence>
<evidence type="ECO:0000256" key="2">
    <source>
        <dbReference type="ARBA" id="ARBA00006044"/>
    </source>
</evidence>
<keyword evidence="6" id="KW-0136">Cellulose degradation</keyword>
<evidence type="ECO:0000313" key="10">
    <source>
        <dbReference type="EMBL" id="KAF9491003.1"/>
    </source>
</evidence>
<dbReference type="InterPro" id="IPR001722">
    <property type="entry name" value="Glyco_hydro_7"/>
</dbReference>
<gene>
    <name evidence="10" type="ORF">BDN71DRAFT_1434241</name>
</gene>
<evidence type="ECO:0000256" key="7">
    <source>
        <dbReference type="ARBA" id="ARBA00023277"/>
    </source>
</evidence>
<dbReference type="GO" id="GO:0016162">
    <property type="term" value="F:cellulose 1,4-beta-cellobiosidase activity"/>
    <property type="evidence" value="ECO:0007669"/>
    <property type="project" value="UniProtKB-EC"/>
</dbReference>
<accession>A0A9P6DCQ5</accession>
<organism evidence="10 11">
    <name type="scientific">Pleurotus eryngii</name>
    <name type="common">Boletus of the steppes</name>
    <dbReference type="NCBI Taxonomy" id="5323"/>
    <lineage>
        <taxon>Eukaryota</taxon>
        <taxon>Fungi</taxon>
        <taxon>Dikarya</taxon>
        <taxon>Basidiomycota</taxon>
        <taxon>Agaricomycotina</taxon>
        <taxon>Agaricomycetes</taxon>
        <taxon>Agaricomycetidae</taxon>
        <taxon>Agaricales</taxon>
        <taxon>Pleurotineae</taxon>
        <taxon>Pleurotaceae</taxon>
        <taxon>Pleurotus</taxon>
    </lineage>
</organism>
<keyword evidence="5" id="KW-0378">Hydrolase</keyword>
<dbReference type="AlphaFoldDB" id="A0A9P6DCQ5"/>
<evidence type="ECO:0000256" key="1">
    <source>
        <dbReference type="ARBA" id="ARBA00001641"/>
    </source>
</evidence>
<dbReference type="PANTHER" id="PTHR33753">
    <property type="entry name" value="1,4-BETA-D-GLUCAN CELLOBIOHYDROLASE B"/>
    <property type="match status" value="1"/>
</dbReference>
<proteinExistence type="inferred from homology"/>
<protein>
    <recommendedName>
        <fullName evidence="3">cellulose 1,4-beta-cellobiosidase (non-reducing end)</fullName>
        <ecNumber evidence="3">3.2.1.91</ecNumber>
    </recommendedName>
</protein>
<evidence type="ECO:0000256" key="5">
    <source>
        <dbReference type="ARBA" id="ARBA00022801"/>
    </source>
</evidence>
<reference evidence="10" key="1">
    <citation type="submission" date="2020-11" db="EMBL/GenBank/DDBJ databases">
        <authorList>
            <consortium name="DOE Joint Genome Institute"/>
            <person name="Ahrendt S."/>
            <person name="Riley R."/>
            <person name="Andreopoulos W."/>
            <person name="Labutti K."/>
            <person name="Pangilinan J."/>
            <person name="Ruiz-Duenas F.J."/>
            <person name="Barrasa J.M."/>
            <person name="Sanchez-Garcia M."/>
            <person name="Camarero S."/>
            <person name="Miyauchi S."/>
            <person name="Serrano A."/>
            <person name="Linde D."/>
            <person name="Babiker R."/>
            <person name="Drula E."/>
            <person name="Ayuso-Fernandez I."/>
            <person name="Pacheco R."/>
            <person name="Padilla G."/>
            <person name="Ferreira P."/>
            <person name="Barriuso J."/>
            <person name="Kellner H."/>
            <person name="Castanera R."/>
            <person name="Alfaro M."/>
            <person name="Ramirez L."/>
            <person name="Pisabarro A.G."/>
            <person name="Kuo A."/>
            <person name="Tritt A."/>
            <person name="Lipzen A."/>
            <person name="He G."/>
            <person name="Yan M."/>
            <person name="Ng V."/>
            <person name="Cullen D."/>
            <person name="Martin F."/>
            <person name="Rosso M.-N."/>
            <person name="Henrissat B."/>
            <person name="Hibbett D."/>
            <person name="Martinez A.T."/>
            <person name="Grigoriev I.V."/>
        </authorList>
    </citation>
    <scope>NUCLEOTIDE SEQUENCE</scope>
    <source>
        <strain evidence="10">ATCC 90797</strain>
    </source>
</reference>
<dbReference type="GO" id="GO:0030245">
    <property type="term" value="P:cellulose catabolic process"/>
    <property type="evidence" value="ECO:0007669"/>
    <property type="project" value="UniProtKB-KW"/>
</dbReference>
<dbReference type="PANTHER" id="PTHR33753:SF2">
    <property type="entry name" value="GLYCOSIDE HYDROLASE FAMILY 7 PROTEIN"/>
    <property type="match status" value="1"/>
</dbReference>
<comment type="catalytic activity">
    <reaction evidence="1">
        <text>Hydrolysis of (1-&gt;4)-beta-D-glucosidic linkages in cellulose and cellotetraose, releasing cellobiose from the non-reducing ends of the chains.</text>
        <dbReference type="EC" id="3.2.1.91"/>
    </reaction>
</comment>
<dbReference type="EC" id="3.2.1.91" evidence="3"/>
<comment type="similarity">
    <text evidence="2">Belongs to the glycosyl hydrolase 7 (cellulase C) family.</text>
</comment>
<keyword evidence="8" id="KW-0326">Glycosidase</keyword>
<dbReference type="Gene3D" id="2.70.100.10">
    <property type="entry name" value="Glycoside hydrolase, family 7, domain"/>
    <property type="match status" value="1"/>
</dbReference>
<evidence type="ECO:0000256" key="3">
    <source>
        <dbReference type="ARBA" id="ARBA00012561"/>
    </source>
</evidence>
<name>A0A9P6DCQ5_PLEER</name>
<keyword evidence="9" id="KW-0624">Polysaccharide degradation</keyword>
<dbReference type="EMBL" id="MU154628">
    <property type="protein sequence ID" value="KAF9491003.1"/>
    <property type="molecule type" value="Genomic_DNA"/>
</dbReference>
<comment type="caution">
    <text evidence="10">The sequence shown here is derived from an EMBL/GenBank/DDBJ whole genome shotgun (WGS) entry which is preliminary data.</text>
</comment>
<evidence type="ECO:0000256" key="4">
    <source>
        <dbReference type="ARBA" id="ARBA00022729"/>
    </source>
</evidence>
<dbReference type="OrthoDB" id="412382at2759"/>